<dbReference type="Proteomes" id="UP000321567">
    <property type="component" value="Unassembled WGS sequence"/>
</dbReference>
<keyword evidence="3" id="KW-1185">Reference proteome</keyword>
<dbReference type="OrthoDB" id="7364583at2"/>
<dbReference type="InterPro" id="IPR009579">
    <property type="entry name" value="DUF1192"/>
</dbReference>
<comment type="caution">
    <text evidence="2">The sequence shown here is derived from an EMBL/GenBank/DDBJ whole genome shotgun (WGS) entry which is preliminary data.</text>
</comment>
<dbReference type="Pfam" id="PF06698">
    <property type="entry name" value="DUF1192"/>
    <property type="match status" value="1"/>
</dbReference>
<accession>A0A512H9N9</accession>
<evidence type="ECO:0000313" key="3">
    <source>
        <dbReference type="Proteomes" id="UP000321567"/>
    </source>
</evidence>
<evidence type="ECO:0008006" key="4">
    <source>
        <dbReference type="Google" id="ProtNLM"/>
    </source>
</evidence>
<organism evidence="2 3">
    <name type="scientific">Pararhodospirillum oryzae</name>
    <dbReference type="NCBI Taxonomy" id="478448"/>
    <lineage>
        <taxon>Bacteria</taxon>
        <taxon>Pseudomonadati</taxon>
        <taxon>Pseudomonadota</taxon>
        <taxon>Alphaproteobacteria</taxon>
        <taxon>Rhodospirillales</taxon>
        <taxon>Rhodospirillaceae</taxon>
        <taxon>Pararhodospirillum</taxon>
    </lineage>
</organism>
<dbReference type="RefSeq" id="WP_147164102.1">
    <property type="nucleotide sequence ID" value="NZ_BJZO01000060.1"/>
</dbReference>
<sequence length="73" mass="8032">MEPDEPLSRPAACRQIPAVLDDMSQKDLEDHIAALEAEIVRTRAHLAARGGQRAQAEQLFRSGPLSRQTENAP</sequence>
<name>A0A512H9N9_9PROT</name>
<evidence type="ECO:0000313" key="2">
    <source>
        <dbReference type="EMBL" id="GEO82090.1"/>
    </source>
</evidence>
<evidence type="ECO:0000256" key="1">
    <source>
        <dbReference type="SAM" id="MobiDB-lite"/>
    </source>
</evidence>
<protein>
    <recommendedName>
        <fullName evidence="4">DUF1192 domain-containing protein</fullName>
    </recommendedName>
</protein>
<reference evidence="2 3" key="1">
    <citation type="submission" date="2019-07" db="EMBL/GenBank/DDBJ databases">
        <title>Whole genome shotgun sequence of Rhodospirillum oryzae NBRC 107573.</title>
        <authorList>
            <person name="Hosoyama A."/>
            <person name="Uohara A."/>
            <person name="Ohji S."/>
            <person name="Ichikawa N."/>
        </authorList>
    </citation>
    <scope>NUCLEOTIDE SEQUENCE [LARGE SCALE GENOMIC DNA]</scope>
    <source>
        <strain evidence="2 3">NBRC 107573</strain>
    </source>
</reference>
<dbReference type="EMBL" id="BJZO01000060">
    <property type="protein sequence ID" value="GEO82090.1"/>
    <property type="molecule type" value="Genomic_DNA"/>
</dbReference>
<dbReference type="AlphaFoldDB" id="A0A512H9N9"/>
<feature type="region of interest" description="Disordered" evidence="1">
    <location>
        <begin position="53"/>
        <end position="73"/>
    </location>
</feature>
<gene>
    <name evidence="2" type="ORF">ROR02_22210</name>
</gene>
<proteinExistence type="predicted"/>